<accession>S8CVZ9</accession>
<comment type="caution">
    <text evidence="1">The sequence shown here is derived from an EMBL/GenBank/DDBJ whole genome shotgun (WGS) entry which is preliminary data.</text>
</comment>
<name>S8CVZ9_9LAMI</name>
<dbReference type="Proteomes" id="UP000015453">
    <property type="component" value="Unassembled WGS sequence"/>
</dbReference>
<dbReference type="OrthoDB" id="566409at2759"/>
<reference evidence="1 2" key="1">
    <citation type="journal article" date="2013" name="BMC Genomics">
        <title>The miniature genome of a carnivorous plant Genlisea aurea contains a low number of genes and short non-coding sequences.</title>
        <authorList>
            <person name="Leushkin E.V."/>
            <person name="Sutormin R.A."/>
            <person name="Nabieva E.R."/>
            <person name="Penin A.A."/>
            <person name="Kondrashov A.S."/>
            <person name="Logacheva M.D."/>
        </authorList>
    </citation>
    <scope>NUCLEOTIDE SEQUENCE [LARGE SCALE GENOMIC DNA]</scope>
</reference>
<keyword evidence="2" id="KW-1185">Reference proteome</keyword>
<evidence type="ECO:0000313" key="1">
    <source>
        <dbReference type="EMBL" id="EPS71584.1"/>
    </source>
</evidence>
<proteinExistence type="predicted"/>
<dbReference type="PANTHER" id="PTHR37760">
    <property type="entry name" value="CHAPERONE"/>
    <property type="match status" value="1"/>
</dbReference>
<protein>
    <submittedName>
        <fullName evidence="1">Uncharacterized protein</fullName>
    </submittedName>
</protein>
<gene>
    <name evidence="1" type="ORF">M569_03182</name>
</gene>
<organism evidence="1 2">
    <name type="scientific">Genlisea aurea</name>
    <dbReference type="NCBI Taxonomy" id="192259"/>
    <lineage>
        <taxon>Eukaryota</taxon>
        <taxon>Viridiplantae</taxon>
        <taxon>Streptophyta</taxon>
        <taxon>Embryophyta</taxon>
        <taxon>Tracheophyta</taxon>
        <taxon>Spermatophyta</taxon>
        <taxon>Magnoliopsida</taxon>
        <taxon>eudicotyledons</taxon>
        <taxon>Gunneridae</taxon>
        <taxon>Pentapetalae</taxon>
        <taxon>asterids</taxon>
        <taxon>lamiids</taxon>
        <taxon>Lamiales</taxon>
        <taxon>Lentibulariaceae</taxon>
        <taxon>Genlisea</taxon>
    </lineage>
</organism>
<dbReference type="PANTHER" id="PTHR37760:SF1">
    <property type="entry name" value="CHAPERONE"/>
    <property type="match status" value="1"/>
</dbReference>
<evidence type="ECO:0000313" key="2">
    <source>
        <dbReference type="Proteomes" id="UP000015453"/>
    </source>
</evidence>
<dbReference type="EMBL" id="AUSU01001192">
    <property type="protein sequence ID" value="EPS71584.1"/>
    <property type="molecule type" value="Genomic_DNA"/>
</dbReference>
<dbReference type="AlphaFoldDB" id="S8CVZ9"/>
<feature type="non-terminal residue" evidence="1">
    <location>
        <position position="106"/>
    </location>
</feature>
<sequence>MFEHITSSEIAGYAVGALLLSATVSATKIDSFVSSSQRSSLGMCRRCGDLKLIACSKCKGFGVLKERGPFNLMPVIDEKSGFGEKKKNNSCSVCGGRGHFSCPECS</sequence>